<name>A0A0F9KCK9_9ZZZZ</name>
<proteinExistence type="predicted"/>
<reference evidence="2" key="1">
    <citation type="journal article" date="2015" name="Nature">
        <title>Complex archaea that bridge the gap between prokaryotes and eukaryotes.</title>
        <authorList>
            <person name="Spang A."/>
            <person name="Saw J.H."/>
            <person name="Jorgensen S.L."/>
            <person name="Zaremba-Niedzwiedzka K."/>
            <person name="Martijn J."/>
            <person name="Lind A.E."/>
            <person name="van Eijk R."/>
            <person name="Schleper C."/>
            <person name="Guy L."/>
            <person name="Ettema T.J."/>
        </authorList>
    </citation>
    <scope>NUCLEOTIDE SEQUENCE</scope>
</reference>
<dbReference type="Pfam" id="PF12684">
    <property type="entry name" value="DUF3799"/>
    <property type="match status" value="1"/>
</dbReference>
<protein>
    <recommendedName>
        <fullName evidence="1">Putative exodeoxyribonuclease 8 PDDEXK-like domain-containing protein</fullName>
    </recommendedName>
</protein>
<gene>
    <name evidence="2" type="ORF">LCGC14_1720030</name>
</gene>
<organism evidence="2">
    <name type="scientific">marine sediment metagenome</name>
    <dbReference type="NCBI Taxonomy" id="412755"/>
    <lineage>
        <taxon>unclassified sequences</taxon>
        <taxon>metagenomes</taxon>
        <taxon>ecological metagenomes</taxon>
    </lineage>
</organism>
<comment type="caution">
    <text evidence="2">The sequence shown here is derived from an EMBL/GenBank/DDBJ whole genome shotgun (WGS) entry which is preliminary data.</text>
</comment>
<dbReference type="Gene3D" id="3.90.320.10">
    <property type="match status" value="1"/>
</dbReference>
<sequence length="271" mass="31249">MQKGIFDDIPNEEYHRSIDYRALSSSGINKLHKKTPLHYWSNLHNPKDPTPALIFGSACHVGLLEPDNFDDLVAIEPQEINKRTKAGKVEYEAFLSEADGKTIITTDEHEKIKEMAKAVHADDAIRALISNGIAERSGFWIEPMHDFWCKLRMDLHVESAKIILDYKTTVDADYNRFTQSIAKYGYHVQALWYLNGMKEITGDDYSYIVVAQEKTLPYDFMVYEMVPDTLNHAAMIIRPVLETYEECLKKNEWPGYSHEIHGVILPEWAIR</sequence>
<dbReference type="AlphaFoldDB" id="A0A0F9KCK9"/>
<accession>A0A0F9KCK9</accession>
<dbReference type="InterPro" id="IPR024432">
    <property type="entry name" value="Put_RecE_PDDEXK-like_dom"/>
</dbReference>
<dbReference type="InterPro" id="IPR011604">
    <property type="entry name" value="PDDEXK-like_dom_sf"/>
</dbReference>
<evidence type="ECO:0000259" key="1">
    <source>
        <dbReference type="Pfam" id="PF12684"/>
    </source>
</evidence>
<evidence type="ECO:0000313" key="2">
    <source>
        <dbReference type="EMBL" id="KKM12604.1"/>
    </source>
</evidence>
<dbReference type="EMBL" id="LAZR01015462">
    <property type="protein sequence ID" value="KKM12604.1"/>
    <property type="molecule type" value="Genomic_DNA"/>
</dbReference>
<feature type="domain" description="Putative exodeoxyribonuclease 8 PDDEXK-like" evidence="1">
    <location>
        <begin position="25"/>
        <end position="260"/>
    </location>
</feature>